<name>A0A8T0R368_PANVG</name>
<gene>
    <name evidence="4" type="ORF">PVAP13_6NG304400</name>
</gene>
<dbReference type="InterPro" id="IPR004883">
    <property type="entry name" value="LOB"/>
</dbReference>
<dbReference type="EMBL" id="CM029048">
    <property type="protein sequence ID" value="KAG2580067.1"/>
    <property type="molecule type" value="Genomic_DNA"/>
</dbReference>
<evidence type="ECO:0000313" key="5">
    <source>
        <dbReference type="Proteomes" id="UP000823388"/>
    </source>
</evidence>
<comment type="caution">
    <text evidence="4">The sequence shown here is derived from an EMBL/GenBank/DDBJ whole genome shotgun (WGS) entry which is preliminary data.</text>
</comment>
<keyword evidence="5" id="KW-1185">Reference proteome</keyword>
<evidence type="ECO:0000256" key="2">
    <source>
        <dbReference type="SAM" id="MobiDB-lite"/>
    </source>
</evidence>
<evidence type="ECO:0000256" key="1">
    <source>
        <dbReference type="ARBA" id="ARBA00005474"/>
    </source>
</evidence>
<feature type="domain" description="LOB" evidence="3">
    <location>
        <begin position="31"/>
        <end position="132"/>
    </location>
</feature>
<comment type="similarity">
    <text evidence="1">Belongs to the LOB domain-containing protein family.</text>
</comment>
<dbReference type="Proteomes" id="UP000823388">
    <property type="component" value="Chromosome 6N"/>
</dbReference>
<feature type="region of interest" description="Disordered" evidence="2">
    <location>
        <begin position="1"/>
        <end position="25"/>
    </location>
</feature>
<accession>A0A8T0R368</accession>
<evidence type="ECO:0000259" key="3">
    <source>
        <dbReference type="PROSITE" id="PS50891"/>
    </source>
</evidence>
<protein>
    <recommendedName>
        <fullName evidence="3">LOB domain-containing protein</fullName>
    </recommendedName>
</protein>
<sequence length="202" mass="21949">MSSSAGGNMEEEAVEHQQQQLDYGGGSNNPRRCAACKYLRRRCAPDCVLAPYFPASQPRRYADVHAVFGTSNVTRLLQGLPVQERRRAADTMATEARWRVQDPVYGCTGVIDRLQQEIRAVQHELATTRAQLAVYARAAPPAQGTQLMMMPSLSPPPPQQPLLVPAAAVTGSAAVRGVAVHDDDNGAPLMDPDEFLDLDGRL</sequence>
<dbReference type="PANTHER" id="PTHR31301">
    <property type="entry name" value="LOB DOMAIN-CONTAINING PROTEIN 4-RELATED"/>
    <property type="match status" value="1"/>
</dbReference>
<organism evidence="4 5">
    <name type="scientific">Panicum virgatum</name>
    <name type="common">Blackwell switchgrass</name>
    <dbReference type="NCBI Taxonomy" id="38727"/>
    <lineage>
        <taxon>Eukaryota</taxon>
        <taxon>Viridiplantae</taxon>
        <taxon>Streptophyta</taxon>
        <taxon>Embryophyta</taxon>
        <taxon>Tracheophyta</taxon>
        <taxon>Spermatophyta</taxon>
        <taxon>Magnoliopsida</taxon>
        <taxon>Liliopsida</taxon>
        <taxon>Poales</taxon>
        <taxon>Poaceae</taxon>
        <taxon>PACMAD clade</taxon>
        <taxon>Panicoideae</taxon>
        <taxon>Panicodae</taxon>
        <taxon>Paniceae</taxon>
        <taxon>Panicinae</taxon>
        <taxon>Panicum</taxon>
        <taxon>Panicum sect. Hiantes</taxon>
    </lineage>
</organism>
<dbReference type="Pfam" id="PF03195">
    <property type="entry name" value="LOB"/>
    <property type="match status" value="1"/>
</dbReference>
<dbReference type="AlphaFoldDB" id="A0A8T0R368"/>
<proteinExistence type="inferred from homology"/>
<dbReference type="PANTHER" id="PTHR31301:SF159">
    <property type="entry name" value="LOB DOMAIN-CONTAINING PROTEIN 23"/>
    <property type="match status" value="1"/>
</dbReference>
<dbReference type="OrthoDB" id="684652at2759"/>
<reference evidence="4 5" key="1">
    <citation type="submission" date="2020-05" db="EMBL/GenBank/DDBJ databases">
        <title>WGS assembly of Panicum virgatum.</title>
        <authorList>
            <person name="Lovell J.T."/>
            <person name="Jenkins J."/>
            <person name="Shu S."/>
            <person name="Juenger T.E."/>
            <person name="Schmutz J."/>
        </authorList>
    </citation>
    <scope>NUCLEOTIDE SEQUENCE [LARGE SCALE GENOMIC DNA]</scope>
    <source>
        <strain evidence="5">cv. AP13</strain>
    </source>
</reference>
<evidence type="ECO:0000313" key="4">
    <source>
        <dbReference type="EMBL" id="KAG2580067.1"/>
    </source>
</evidence>
<dbReference type="PROSITE" id="PS50891">
    <property type="entry name" value="LOB"/>
    <property type="match status" value="1"/>
</dbReference>